<reference evidence="3" key="1">
    <citation type="submission" date="2014-09" db="EMBL/GenBank/DDBJ databases">
        <authorList>
            <person name="Sharma Rahul"/>
            <person name="Thines Marco"/>
        </authorList>
    </citation>
    <scope>NUCLEOTIDE SEQUENCE [LARGE SCALE GENOMIC DNA]</scope>
</reference>
<evidence type="ECO:0000256" key="1">
    <source>
        <dbReference type="SAM" id="Phobius"/>
    </source>
</evidence>
<dbReference type="AlphaFoldDB" id="A0A0P1B4Z5"/>
<sequence>MTDFARSICYFVEFPVAFFARIFLLGSKLALERLRLWTDQLLLSLLALSWVAGDLEFLYSPPTGIRACLLITSNSRDPATGKLNSVTWWANRWTFGCHRVGFRVAGDQYTIVRLNDWCARDTPLQAERASRNMHRIQDERGVRTGVSKYWIQSCVEITEHRVGRTVFESTDAQVVE</sequence>
<evidence type="ECO:0000313" key="2">
    <source>
        <dbReference type="EMBL" id="CEG49032.1"/>
    </source>
</evidence>
<keyword evidence="1" id="KW-0812">Transmembrane</keyword>
<name>A0A0P1B4Z5_PLAHL</name>
<dbReference type="EMBL" id="CCYD01003042">
    <property type="protein sequence ID" value="CEG49032.1"/>
    <property type="molecule type" value="Genomic_DNA"/>
</dbReference>
<dbReference type="RefSeq" id="XP_024585401.1">
    <property type="nucleotide sequence ID" value="XM_024720176.1"/>
</dbReference>
<keyword evidence="1" id="KW-1133">Transmembrane helix</keyword>
<organism evidence="2 3">
    <name type="scientific">Plasmopara halstedii</name>
    <name type="common">Downy mildew of sunflower</name>
    <dbReference type="NCBI Taxonomy" id="4781"/>
    <lineage>
        <taxon>Eukaryota</taxon>
        <taxon>Sar</taxon>
        <taxon>Stramenopiles</taxon>
        <taxon>Oomycota</taxon>
        <taxon>Peronosporomycetes</taxon>
        <taxon>Peronosporales</taxon>
        <taxon>Peronosporaceae</taxon>
        <taxon>Plasmopara</taxon>
    </lineage>
</organism>
<feature type="transmembrane region" description="Helical" evidence="1">
    <location>
        <begin position="7"/>
        <end position="29"/>
    </location>
</feature>
<keyword evidence="1" id="KW-0472">Membrane</keyword>
<dbReference type="GeneID" id="36401877"/>
<keyword evidence="3" id="KW-1185">Reference proteome</keyword>
<protein>
    <submittedName>
        <fullName evidence="2">Uncharacterized protein</fullName>
    </submittedName>
</protein>
<accession>A0A0P1B4Z5</accession>
<proteinExistence type="predicted"/>
<dbReference type="Proteomes" id="UP000054928">
    <property type="component" value="Unassembled WGS sequence"/>
</dbReference>
<evidence type="ECO:0000313" key="3">
    <source>
        <dbReference type="Proteomes" id="UP000054928"/>
    </source>
</evidence>